<evidence type="ECO:0000259" key="7">
    <source>
        <dbReference type="PROSITE" id="PS50011"/>
    </source>
</evidence>
<feature type="coiled-coil region" evidence="6">
    <location>
        <begin position="206"/>
        <end position="237"/>
    </location>
</feature>
<feature type="domain" description="Protein kinase" evidence="7">
    <location>
        <begin position="1"/>
        <end position="206"/>
    </location>
</feature>
<feature type="non-terminal residue" evidence="8">
    <location>
        <position position="1"/>
    </location>
</feature>
<dbReference type="AlphaFoldDB" id="A0A5J4V169"/>
<comment type="caution">
    <text evidence="8">The sequence shown here is derived from an EMBL/GenBank/DDBJ whole genome shotgun (WGS) entry which is preliminary data.</text>
</comment>
<reference evidence="8 9" key="1">
    <citation type="submission" date="2019-03" db="EMBL/GenBank/DDBJ databases">
        <title>Single cell metagenomics reveals metabolic interactions within the superorganism composed of flagellate Streblomastix strix and complex community of Bacteroidetes bacteria on its surface.</title>
        <authorList>
            <person name="Treitli S.C."/>
            <person name="Kolisko M."/>
            <person name="Husnik F."/>
            <person name="Keeling P."/>
            <person name="Hampl V."/>
        </authorList>
    </citation>
    <scope>NUCLEOTIDE SEQUENCE [LARGE SCALE GENOMIC DNA]</scope>
    <source>
        <strain evidence="8">ST1C</strain>
    </source>
</reference>
<accession>A0A5J4V169</accession>
<dbReference type="Proteomes" id="UP000324800">
    <property type="component" value="Unassembled WGS sequence"/>
</dbReference>
<keyword evidence="4 8" id="KW-0418">Kinase</keyword>
<dbReference type="EMBL" id="SNRW01010747">
    <property type="protein sequence ID" value="KAA6376120.1"/>
    <property type="molecule type" value="Genomic_DNA"/>
</dbReference>
<dbReference type="InterPro" id="IPR016024">
    <property type="entry name" value="ARM-type_fold"/>
</dbReference>
<dbReference type="SUPFAM" id="SSF56112">
    <property type="entry name" value="Protein kinase-like (PK-like)"/>
    <property type="match status" value="1"/>
</dbReference>
<protein>
    <recommendedName>
        <fullName evidence="1">non-specific serine/threonine protein kinase</fullName>
        <ecNumber evidence="1">2.7.11.1</ecNumber>
    </recommendedName>
</protein>
<organism evidence="8 9">
    <name type="scientific">Streblomastix strix</name>
    <dbReference type="NCBI Taxonomy" id="222440"/>
    <lineage>
        <taxon>Eukaryota</taxon>
        <taxon>Metamonada</taxon>
        <taxon>Preaxostyla</taxon>
        <taxon>Oxymonadida</taxon>
        <taxon>Streblomastigidae</taxon>
        <taxon>Streblomastix</taxon>
    </lineage>
</organism>
<evidence type="ECO:0000256" key="5">
    <source>
        <dbReference type="ARBA" id="ARBA00022840"/>
    </source>
</evidence>
<dbReference type="GO" id="GO:0005524">
    <property type="term" value="F:ATP binding"/>
    <property type="evidence" value="ECO:0007669"/>
    <property type="project" value="UniProtKB-KW"/>
</dbReference>
<keyword evidence="5" id="KW-0067">ATP-binding</keyword>
<evidence type="ECO:0000313" key="9">
    <source>
        <dbReference type="Proteomes" id="UP000324800"/>
    </source>
</evidence>
<evidence type="ECO:0000256" key="1">
    <source>
        <dbReference type="ARBA" id="ARBA00012513"/>
    </source>
</evidence>
<evidence type="ECO:0000313" key="8">
    <source>
        <dbReference type="EMBL" id="KAA6376120.1"/>
    </source>
</evidence>
<gene>
    <name evidence="8" type="ORF">EZS28_028353</name>
</gene>
<sequence length="606" mass="69639">AQMKRLASRFTVRLMWTFVDHSSLYIITEYYSGSDLRKVIAELQELPDEEKVARIWEIFAQIILAVDYIHSRGVIHRNIKPENIFIMADGSARLGDYGIVKDLSIMDDMTIAGTKLYMAAETWQTQSVDFTSDIYSSGVVLYELITKRHPFDATTEEEMIEKVTNGDVDELPDWLPAQMKELVLKMLGPDPKTRPTTKTILQIEIIKQITQQYEEKLIQKKNREQKLQQQRNEHNATVLSPLTPVSLEQLYILQDEIDQMEELHQISPELITQLTDSLRIIRSVQTGDQNQISEDMLEIVNEIIENIAQIFPLLIKSIDDDIEYITTSINSGLVIELVDLLRRIDSEEITIQIVEIIKKICQRGTIEQNQLVFEMKAIHSLVPKLENENLDQIDENIESWILTESILNIFIFIVEKGWKNTKQLINQQQTLQQLMQSLNKDPFQSTQTSSAEIFISRQPNQQQSSQSQSEIISSQLQQLLLIPHPYLQQLEDEVVIQSVIENVIVTACNRHSADLLEQIIQQQSQQQQQINVNVKLSCKLLDLIYIEGAKIPSDVQSLVFNHLCEQLKQGNAADQQQALEAISYLVVNQGLGSIKCVQYNKINMRL</sequence>
<proteinExistence type="predicted"/>
<dbReference type="InterPro" id="IPR011009">
    <property type="entry name" value="Kinase-like_dom_sf"/>
</dbReference>
<evidence type="ECO:0000256" key="4">
    <source>
        <dbReference type="ARBA" id="ARBA00022777"/>
    </source>
</evidence>
<dbReference type="GO" id="GO:0004674">
    <property type="term" value="F:protein serine/threonine kinase activity"/>
    <property type="evidence" value="ECO:0007669"/>
    <property type="project" value="UniProtKB-EC"/>
</dbReference>
<dbReference type="PANTHER" id="PTHR43671:SF13">
    <property type="entry name" value="SERINE_THREONINE-PROTEIN KINASE NEK2"/>
    <property type="match status" value="1"/>
</dbReference>
<dbReference type="SUPFAM" id="SSF48371">
    <property type="entry name" value="ARM repeat"/>
    <property type="match status" value="1"/>
</dbReference>
<evidence type="ECO:0000256" key="6">
    <source>
        <dbReference type="SAM" id="Coils"/>
    </source>
</evidence>
<dbReference type="InterPro" id="IPR000719">
    <property type="entry name" value="Prot_kinase_dom"/>
</dbReference>
<dbReference type="InterPro" id="IPR050660">
    <property type="entry name" value="NEK_Ser/Thr_kinase"/>
</dbReference>
<dbReference type="PANTHER" id="PTHR43671">
    <property type="entry name" value="SERINE/THREONINE-PROTEIN KINASE NEK"/>
    <property type="match status" value="1"/>
</dbReference>
<evidence type="ECO:0000256" key="2">
    <source>
        <dbReference type="ARBA" id="ARBA00022679"/>
    </source>
</evidence>
<keyword evidence="3" id="KW-0547">Nucleotide-binding</keyword>
<dbReference type="Gene3D" id="1.10.510.10">
    <property type="entry name" value="Transferase(Phosphotransferase) domain 1"/>
    <property type="match status" value="1"/>
</dbReference>
<evidence type="ECO:0000256" key="3">
    <source>
        <dbReference type="ARBA" id="ARBA00022741"/>
    </source>
</evidence>
<dbReference type="Pfam" id="PF00069">
    <property type="entry name" value="Pkinase"/>
    <property type="match status" value="1"/>
</dbReference>
<dbReference type="EC" id="2.7.11.1" evidence="1"/>
<dbReference type="PROSITE" id="PS50011">
    <property type="entry name" value="PROTEIN_KINASE_DOM"/>
    <property type="match status" value="1"/>
</dbReference>
<keyword evidence="2" id="KW-0808">Transferase</keyword>
<name>A0A5J4V169_9EUKA</name>
<keyword evidence="6" id="KW-0175">Coiled coil</keyword>